<proteinExistence type="predicted"/>
<organism evidence="1">
    <name type="scientific">bioreactor metagenome</name>
    <dbReference type="NCBI Taxonomy" id="1076179"/>
    <lineage>
        <taxon>unclassified sequences</taxon>
        <taxon>metagenomes</taxon>
        <taxon>ecological metagenomes</taxon>
    </lineage>
</organism>
<protein>
    <submittedName>
        <fullName evidence="1">Uncharacterized protein</fullName>
    </submittedName>
</protein>
<sequence>MGSGMYDYYPNTVMDLKIPDYEDCKDIEPLSGELLELHQNGASEERIKALEEEIDGMLSAYFGIGSDFYI</sequence>
<dbReference type="EMBL" id="VSSQ01131636">
    <property type="protein sequence ID" value="MPN58657.1"/>
    <property type="molecule type" value="Genomic_DNA"/>
</dbReference>
<dbReference type="AlphaFoldDB" id="A0A645J5I6"/>
<comment type="caution">
    <text evidence="1">The sequence shown here is derived from an EMBL/GenBank/DDBJ whole genome shotgun (WGS) entry which is preliminary data.</text>
</comment>
<gene>
    <name evidence="1" type="ORF">SDC9_206368</name>
</gene>
<name>A0A645J5I6_9ZZZZ</name>
<reference evidence="1" key="1">
    <citation type="submission" date="2019-08" db="EMBL/GenBank/DDBJ databases">
        <authorList>
            <person name="Kucharzyk K."/>
            <person name="Murdoch R.W."/>
            <person name="Higgins S."/>
            <person name="Loffler F."/>
        </authorList>
    </citation>
    <scope>NUCLEOTIDE SEQUENCE</scope>
</reference>
<evidence type="ECO:0000313" key="1">
    <source>
        <dbReference type="EMBL" id="MPN58657.1"/>
    </source>
</evidence>
<accession>A0A645J5I6</accession>